<reference evidence="4" key="2">
    <citation type="submission" date="2020-05" db="UniProtKB">
        <authorList>
            <consortium name="EnsemblMetazoa"/>
        </authorList>
    </citation>
    <scope>IDENTIFICATION</scope>
    <source>
        <strain evidence="4">JHB</strain>
    </source>
</reference>
<evidence type="ECO:0000259" key="2">
    <source>
        <dbReference type="PROSITE" id="PS51406"/>
    </source>
</evidence>
<evidence type="ECO:0000256" key="1">
    <source>
        <dbReference type="SAM" id="SignalP"/>
    </source>
</evidence>
<dbReference type="InterPro" id="IPR014716">
    <property type="entry name" value="Fibrinogen_a/b/g_C_1"/>
</dbReference>
<dbReference type="GO" id="GO:0005615">
    <property type="term" value="C:extracellular space"/>
    <property type="evidence" value="ECO:0007669"/>
    <property type="project" value="TreeGrafter"/>
</dbReference>
<dbReference type="InterPro" id="IPR002181">
    <property type="entry name" value="Fibrinogen_a/b/g_C_dom"/>
</dbReference>
<dbReference type="PROSITE" id="PS51406">
    <property type="entry name" value="FIBRINOGEN_C_2"/>
    <property type="match status" value="1"/>
</dbReference>
<feature type="domain" description="Fibrinogen C-terminal" evidence="2">
    <location>
        <begin position="75"/>
        <end position="243"/>
    </location>
</feature>
<dbReference type="AlphaFoldDB" id="B0WSY4"/>
<dbReference type="VEuPathDB" id="VectorBase:CPIJ009800"/>
<evidence type="ECO:0000313" key="4">
    <source>
        <dbReference type="EnsemblMetazoa" id="CPIJ009800-PA"/>
    </source>
</evidence>
<sequence length="271" mass="31033">MKFAVLALLANFLVVVIVLSENLSEEKISERIAKLETLGEILTQNQKSLNNQIGVIESSLSLITDNTRKVLDNQLEKIPAISSCKEPLKSGVFRLRNPKLKVYCEMDSFDGDWLVIQQRVDYTLSFYRSWAEYRDGFGTVGKESEFWLGLEAVHQITKDGSCELAVDLKDQSGHYEYARYSHFGLAGEDHLYRLTVGGYSGTAFHNFVKLNNYSFMTYDFGSVIIDQNICDLHLSSGWWYCNCNCNLNCPSTYRNDECTKFSYSRMMIRCK</sequence>
<dbReference type="eggNOG" id="KOG2579">
    <property type="taxonomic scope" value="Eukaryota"/>
</dbReference>
<dbReference type="InterPro" id="IPR036056">
    <property type="entry name" value="Fibrinogen-like_C"/>
</dbReference>
<dbReference type="Gene3D" id="3.90.215.10">
    <property type="entry name" value="Gamma Fibrinogen, chain A, domain 1"/>
    <property type="match status" value="1"/>
</dbReference>
<evidence type="ECO:0000313" key="3">
    <source>
        <dbReference type="EMBL" id="EDS34117.1"/>
    </source>
</evidence>
<dbReference type="InParanoid" id="B0WSY4"/>
<dbReference type="Pfam" id="PF00147">
    <property type="entry name" value="Fibrinogen_C"/>
    <property type="match status" value="1"/>
</dbReference>
<keyword evidence="1" id="KW-0732">Signal</keyword>
<proteinExistence type="predicted"/>
<dbReference type="OrthoDB" id="6361951at2759"/>
<feature type="chain" id="PRO_5011408490" evidence="1">
    <location>
        <begin position="21"/>
        <end position="271"/>
    </location>
</feature>
<dbReference type="EnsemblMetazoa" id="CPIJ009800-RA">
    <property type="protein sequence ID" value="CPIJ009800-PA"/>
    <property type="gene ID" value="CPIJ009800"/>
</dbReference>
<protein>
    <submittedName>
        <fullName evidence="3 4">Angiopoietin-2</fullName>
    </submittedName>
</protein>
<dbReference type="Proteomes" id="UP000002320">
    <property type="component" value="Unassembled WGS sequence"/>
</dbReference>
<dbReference type="InterPro" id="IPR050373">
    <property type="entry name" value="Fibrinogen_C-term_domain"/>
</dbReference>
<reference evidence="3" key="1">
    <citation type="submission" date="2007-03" db="EMBL/GenBank/DDBJ databases">
        <title>Annotation of Culex pipiens quinquefasciatus.</title>
        <authorList>
            <consortium name="The Broad Institute Genome Sequencing Platform"/>
            <person name="Atkinson P.W."/>
            <person name="Hemingway J."/>
            <person name="Christensen B.M."/>
            <person name="Higgs S."/>
            <person name="Kodira C."/>
            <person name="Hannick L."/>
            <person name="Megy K."/>
            <person name="O'Leary S."/>
            <person name="Pearson M."/>
            <person name="Haas B.J."/>
            <person name="Mauceli E."/>
            <person name="Wortman J.R."/>
            <person name="Lee N.H."/>
            <person name="Guigo R."/>
            <person name="Stanke M."/>
            <person name="Alvarado L."/>
            <person name="Amedeo P."/>
            <person name="Antoine C.H."/>
            <person name="Arensburger P."/>
            <person name="Bidwell S.L."/>
            <person name="Crawford M."/>
            <person name="Camaro F."/>
            <person name="Devon K."/>
            <person name="Engels R."/>
            <person name="Hammond M."/>
            <person name="Howarth C."/>
            <person name="Koehrsen M."/>
            <person name="Lawson D."/>
            <person name="Montgomery P."/>
            <person name="Nene V."/>
            <person name="Nusbaum C."/>
            <person name="Puiu D."/>
            <person name="Romero-Severson J."/>
            <person name="Severson D.W."/>
            <person name="Shumway M."/>
            <person name="Sisk P."/>
            <person name="Stolte C."/>
            <person name="Zeng Q."/>
            <person name="Eisenstadt E."/>
            <person name="Fraser-Liggett C."/>
            <person name="Strausberg R."/>
            <person name="Galagan J."/>
            <person name="Birren B."/>
            <person name="Collins F.H."/>
        </authorList>
    </citation>
    <scope>NUCLEOTIDE SEQUENCE [LARGE SCALE GENOMIC DNA]</scope>
    <source>
        <strain evidence="3">JHB</strain>
    </source>
</reference>
<evidence type="ECO:0000313" key="5">
    <source>
        <dbReference type="Proteomes" id="UP000002320"/>
    </source>
</evidence>
<dbReference type="HOGENOM" id="CLU_038628_1_2_1"/>
<accession>B0WSY4</accession>
<dbReference type="EMBL" id="DS232078">
    <property type="protein sequence ID" value="EDS34117.1"/>
    <property type="molecule type" value="Genomic_DNA"/>
</dbReference>
<dbReference type="SMART" id="SM00186">
    <property type="entry name" value="FBG"/>
    <property type="match status" value="1"/>
</dbReference>
<keyword evidence="5" id="KW-1185">Reference proteome</keyword>
<dbReference type="PANTHER" id="PTHR19143">
    <property type="entry name" value="FIBRINOGEN/TENASCIN/ANGIOPOEITIN"/>
    <property type="match status" value="1"/>
</dbReference>
<dbReference type="KEGG" id="cqu:CpipJ_CPIJ009800"/>
<organism>
    <name type="scientific">Culex quinquefasciatus</name>
    <name type="common">Southern house mosquito</name>
    <name type="synonym">Culex pungens</name>
    <dbReference type="NCBI Taxonomy" id="7176"/>
    <lineage>
        <taxon>Eukaryota</taxon>
        <taxon>Metazoa</taxon>
        <taxon>Ecdysozoa</taxon>
        <taxon>Arthropoda</taxon>
        <taxon>Hexapoda</taxon>
        <taxon>Insecta</taxon>
        <taxon>Pterygota</taxon>
        <taxon>Neoptera</taxon>
        <taxon>Endopterygota</taxon>
        <taxon>Diptera</taxon>
        <taxon>Nematocera</taxon>
        <taxon>Culicoidea</taxon>
        <taxon>Culicidae</taxon>
        <taxon>Culicinae</taxon>
        <taxon>Culicini</taxon>
        <taxon>Culex</taxon>
        <taxon>Culex</taxon>
    </lineage>
</organism>
<dbReference type="SUPFAM" id="SSF56496">
    <property type="entry name" value="Fibrinogen C-terminal domain-like"/>
    <property type="match status" value="1"/>
</dbReference>
<feature type="signal peptide" evidence="1">
    <location>
        <begin position="1"/>
        <end position="20"/>
    </location>
</feature>
<dbReference type="VEuPathDB" id="VectorBase:CQUJHB003390"/>
<dbReference type="STRING" id="7176.B0WSY4"/>
<gene>
    <name evidence="4" type="primary">6042733</name>
    <name evidence="3" type="ORF">CpipJ_CPIJ009800</name>
</gene>
<name>B0WSY4_CULQU</name>